<dbReference type="Proteomes" id="UP001579974">
    <property type="component" value="Unassembled WGS sequence"/>
</dbReference>
<accession>A0ABV5AI13</accession>
<dbReference type="RefSeq" id="WP_275475012.1">
    <property type="nucleotide sequence ID" value="NZ_CP162940.1"/>
</dbReference>
<evidence type="ECO:0000313" key="2">
    <source>
        <dbReference type="Proteomes" id="UP001579974"/>
    </source>
</evidence>
<evidence type="ECO:0000313" key="1">
    <source>
        <dbReference type="EMBL" id="MFB5191899.1"/>
    </source>
</evidence>
<keyword evidence="2" id="KW-1185">Reference proteome</keyword>
<protein>
    <submittedName>
        <fullName evidence="1">Uncharacterized protein</fullName>
    </submittedName>
</protein>
<gene>
    <name evidence="1" type="ORF">KKP3000_000687</name>
</gene>
<comment type="caution">
    <text evidence="1">The sequence shown here is derived from an EMBL/GenBank/DDBJ whole genome shotgun (WGS) entry which is preliminary data.</text>
</comment>
<proteinExistence type="predicted"/>
<dbReference type="EMBL" id="JBDXSU010000015">
    <property type="protein sequence ID" value="MFB5191899.1"/>
    <property type="molecule type" value="Genomic_DNA"/>
</dbReference>
<name>A0ABV5AI13_9BACL</name>
<organism evidence="1 2">
    <name type="scientific">Alicyclobacillus fastidiosus</name>
    <dbReference type="NCBI Taxonomy" id="392011"/>
    <lineage>
        <taxon>Bacteria</taxon>
        <taxon>Bacillati</taxon>
        <taxon>Bacillota</taxon>
        <taxon>Bacilli</taxon>
        <taxon>Bacillales</taxon>
        <taxon>Alicyclobacillaceae</taxon>
        <taxon>Alicyclobacillus</taxon>
    </lineage>
</organism>
<sequence>MKYSKTKALETVSKLLEIFNRHPEIIQIVVQGQAWGYVQDGIEFELYVSTEDAQEILMNFYEDMFELRLMGDEAVVCNPDLNKLHMLNLESTFLNEVFRWILVDGFSPRVKCTGVEVAPYPNQIAFKLTVYLFEQVPDTFPLRTKLNEDSFTRKIM</sequence>
<reference evidence="1 2" key="1">
    <citation type="journal article" date="2024" name="Int. J. Mol. Sci.">
        <title>Exploration of Alicyclobacillus spp. Genome in Search of Antibiotic Resistance.</title>
        <authorList>
            <person name="Bucka-Kolendo J."/>
            <person name="Kiousi D.E."/>
            <person name="Dekowska A."/>
            <person name="Mikolajczuk-Szczyrba A."/>
            <person name="Karadedos D.M."/>
            <person name="Michael P."/>
            <person name="Galanis A."/>
            <person name="Sokolowska B."/>
        </authorList>
    </citation>
    <scope>NUCLEOTIDE SEQUENCE [LARGE SCALE GENOMIC DNA]</scope>
    <source>
        <strain evidence="1 2">KKP 3000</strain>
    </source>
</reference>